<evidence type="ECO:0000313" key="3">
    <source>
        <dbReference type="Proteomes" id="UP001239445"/>
    </source>
</evidence>
<sequence length="477" mass="52606">MGAGEDWAAKAAAMRAAIKKDVDDKDVRAMLFPPDHRPAASDKVLTRAEAPMEDALSVIDAAVTVGSKLLMALGPAGMAAGAGIGFIYALLRPGSDDKKDSQLSVHSQMLALAQDFKASINDLAMREQVRTATNTLVDFQTWLGSQKLVFKMTKGDFKAIEKDVLDPLHNWVTGNGSGTLTHALSDLRPSIKMENYNNKIFHSLVGLAVESIIQAYALRIRSYVIMATQKRMAGDIEGYNTDLATILIALDEVKAKVPGYIDDVEKDYNALQEERIGKVFLEGSAPKDGYSGYRGQFLLLPGRKSESDEEWNKWKANALKSHMESYKAQIRGHLKNFPEQIRPFLCDKRNELDKLLSEAKGPVDPIVGPAVSRPLIKIAEDNKVPEGVEVSYRFKLVDGEGKSLANPSPWSVWVTQGAPHTSAEFLIGDGWALVDTARQIWRRMRKGSDETQEEFVEKISGHGILTWPTEKKVAIAR</sequence>
<keyword evidence="1" id="KW-1133">Transmembrane helix</keyword>
<reference evidence="2" key="1">
    <citation type="submission" date="2023-06" db="EMBL/GenBank/DDBJ databases">
        <title>Genome-scale phylogeny and comparative genomics of the fungal order Sordariales.</title>
        <authorList>
            <consortium name="Lawrence Berkeley National Laboratory"/>
            <person name="Hensen N."/>
            <person name="Bonometti L."/>
            <person name="Westerberg I."/>
            <person name="Brannstrom I.O."/>
            <person name="Guillou S."/>
            <person name="Cros-Aarteil S."/>
            <person name="Calhoun S."/>
            <person name="Haridas S."/>
            <person name="Kuo A."/>
            <person name="Mondo S."/>
            <person name="Pangilinan J."/>
            <person name="Riley R."/>
            <person name="Labutti K."/>
            <person name="Andreopoulos B."/>
            <person name="Lipzen A."/>
            <person name="Chen C."/>
            <person name="Yanf M."/>
            <person name="Daum C."/>
            <person name="Ng V."/>
            <person name="Clum A."/>
            <person name="Steindorff A."/>
            <person name="Ohm R."/>
            <person name="Martin F."/>
            <person name="Silar P."/>
            <person name="Natvig D."/>
            <person name="Lalanne C."/>
            <person name="Gautier V."/>
            <person name="Ament-Velasquez S.L."/>
            <person name="Kruys A."/>
            <person name="Hutchinson M.I."/>
            <person name="Powell A.J."/>
            <person name="Barry K."/>
            <person name="Miller A.N."/>
            <person name="Grigoriev I.V."/>
            <person name="Debuchy R."/>
            <person name="Gladieux P."/>
            <person name="Thoren M.H."/>
            <person name="Johannesson H."/>
        </authorList>
    </citation>
    <scope>NUCLEOTIDE SEQUENCE</scope>
    <source>
        <strain evidence="2">PSN4</strain>
    </source>
</reference>
<keyword evidence="1" id="KW-0812">Transmembrane</keyword>
<proteinExistence type="predicted"/>
<dbReference type="AlphaFoldDB" id="A0AAJ0F8J8"/>
<dbReference type="EMBL" id="MU839829">
    <property type="protein sequence ID" value="KAK1758052.1"/>
    <property type="molecule type" value="Genomic_DNA"/>
</dbReference>
<accession>A0AAJ0F8J8</accession>
<keyword evidence="3" id="KW-1185">Reference proteome</keyword>
<gene>
    <name evidence="2" type="ORF">QBC47DRAFT_410793</name>
</gene>
<evidence type="ECO:0000256" key="1">
    <source>
        <dbReference type="SAM" id="Phobius"/>
    </source>
</evidence>
<dbReference type="Proteomes" id="UP001239445">
    <property type="component" value="Unassembled WGS sequence"/>
</dbReference>
<evidence type="ECO:0000313" key="2">
    <source>
        <dbReference type="EMBL" id="KAK1758052.1"/>
    </source>
</evidence>
<protein>
    <submittedName>
        <fullName evidence="2">Uncharacterized protein</fullName>
    </submittedName>
</protein>
<name>A0AAJ0F8J8_9PEZI</name>
<keyword evidence="1" id="KW-0472">Membrane</keyword>
<comment type="caution">
    <text evidence="2">The sequence shown here is derived from an EMBL/GenBank/DDBJ whole genome shotgun (WGS) entry which is preliminary data.</text>
</comment>
<organism evidence="2 3">
    <name type="scientific">Echria macrotheca</name>
    <dbReference type="NCBI Taxonomy" id="438768"/>
    <lineage>
        <taxon>Eukaryota</taxon>
        <taxon>Fungi</taxon>
        <taxon>Dikarya</taxon>
        <taxon>Ascomycota</taxon>
        <taxon>Pezizomycotina</taxon>
        <taxon>Sordariomycetes</taxon>
        <taxon>Sordariomycetidae</taxon>
        <taxon>Sordariales</taxon>
        <taxon>Schizotheciaceae</taxon>
        <taxon>Echria</taxon>
    </lineage>
</organism>
<feature type="transmembrane region" description="Helical" evidence="1">
    <location>
        <begin position="69"/>
        <end position="91"/>
    </location>
</feature>